<feature type="transmembrane region" description="Helical" evidence="5">
    <location>
        <begin position="69"/>
        <end position="89"/>
    </location>
</feature>
<gene>
    <name evidence="6" type="ORF">TCEB3V08_LOCUS3858</name>
</gene>
<dbReference type="GO" id="GO:0016020">
    <property type="term" value="C:membrane"/>
    <property type="evidence" value="ECO:0007669"/>
    <property type="project" value="UniProtKB-SubCell"/>
</dbReference>
<sequence length="196" mass="22071">MESEYEAVSKDAEVEEDLPLLIKVYPRRWGILAVFFSFSVVNSFQWIQYGIIADVVARHYQIPLALVDWTRMVFMACYIVLILPACYALDKMTLPKGHHKEELFQDYLLDEEHTPGREGETLVPEKSPRGLDLSHDECHLSYVARTNGSQPGECAPLGVTGIVQSMVSGVGHARGPHMYLSMRARTVQDHPLLTAV</sequence>
<comment type="subcellular location">
    <subcellularLocation>
        <location evidence="1">Membrane</location>
        <topology evidence="1">Multi-pass membrane protein</topology>
    </subcellularLocation>
</comment>
<dbReference type="PANTHER" id="PTHR10924:SF4">
    <property type="entry name" value="GH15861P"/>
    <property type="match status" value="1"/>
</dbReference>
<accession>A0A7R9CI73</accession>
<feature type="transmembrane region" description="Helical" evidence="5">
    <location>
        <begin position="29"/>
        <end position="49"/>
    </location>
</feature>
<dbReference type="GO" id="GO:0015232">
    <property type="term" value="F:heme transmembrane transporter activity"/>
    <property type="evidence" value="ECO:0007669"/>
    <property type="project" value="TreeGrafter"/>
</dbReference>
<reference evidence="6" key="1">
    <citation type="submission" date="2020-11" db="EMBL/GenBank/DDBJ databases">
        <authorList>
            <person name="Tran Van P."/>
        </authorList>
    </citation>
    <scope>NUCLEOTIDE SEQUENCE</scope>
</reference>
<evidence type="ECO:0000256" key="5">
    <source>
        <dbReference type="SAM" id="Phobius"/>
    </source>
</evidence>
<evidence type="ECO:0000256" key="3">
    <source>
        <dbReference type="ARBA" id="ARBA00022989"/>
    </source>
</evidence>
<keyword evidence="2 5" id="KW-0812">Transmembrane</keyword>
<evidence type="ECO:0000256" key="2">
    <source>
        <dbReference type="ARBA" id="ARBA00022692"/>
    </source>
</evidence>
<organism evidence="6">
    <name type="scientific">Timema cristinae</name>
    <name type="common">Walking stick</name>
    <dbReference type="NCBI Taxonomy" id="61476"/>
    <lineage>
        <taxon>Eukaryota</taxon>
        <taxon>Metazoa</taxon>
        <taxon>Ecdysozoa</taxon>
        <taxon>Arthropoda</taxon>
        <taxon>Hexapoda</taxon>
        <taxon>Insecta</taxon>
        <taxon>Pterygota</taxon>
        <taxon>Neoptera</taxon>
        <taxon>Polyneoptera</taxon>
        <taxon>Phasmatodea</taxon>
        <taxon>Timematodea</taxon>
        <taxon>Timematoidea</taxon>
        <taxon>Timematidae</taxon>
        <taxon>Timema</taxon>
    </lineage>
</organism>
<dbReference type="InterPro" id="IPR049680">
    <property type="entry name" value="FLVCR1-2_SLC49-like"/>
</dbReference>
<dbReference type="PANTHER" id="PTHR10924">
    <property type="entry name" value="MAJOR FACILITATOR SUPERFAMILY PROTEIN-RELATED"/>
    <property type="match status" value="1"/>
</dbReference>
<dbReference type="InterPro" id="IPR036259">
    <property type="entry name" value="MFS_trans_sf"/>
</dbReference>
<name>A0A7R9CI73_TIMCR</name>
<keyword evidence="4 5" id="KW-0472">Membrane</keyword>
<evidence type="ECO:0000256" key="4">
    <source>
        <dbReference type="ARBA" id="ARBA00023136"/>
    </source>
</evidence>
<dbReference type="AlphaFoldDB" id="A0A7R9CI73"/>
<proteinExistence type="predicted"/>
<evidence type="ECO:0000256" key="1">
    <source>
        <dbReference type="ARBA" id="ARBA00004141"/>
    </source>
</evidence>
<keyword evidence="3 5" id="KW-1133">Transmembrane helix</keyword>
<dbReference type="GO" id="GO:0097037">
    <property type="term" value="P:heme export"/>
    <property type="evidence" value="ECO:0007669"/>
    <property type="project" value="TreeGrafter"/>
</dbReference>
<dbReference type="SUPFAM" id="SSF103473">
    <property type="entry name" value="MFS general substrate transporter"/>
    <property type="match status" value="1"/>
</dbReference>
<dbReference type="GO" id="GO:0020037">
    <property type="term" value="F:heme binding"/>
    <property type="evidence" value="ECO:0007669"/>
    <property type="project" value="TreeGrafter"/>
</dbReference>
<evidence type="ECO:0000313" key="6">
    <source>
        <dbReference type="EMBL" id="CAD7396961.1"/>
    </source>
</evidence>
<protein>
    <submittedName>
        <fullName evidence="6">Uncharacterized protein</fullName>
    </submittedName>
</protein>
<dbReference type="EMBL" id="OC317450">
    <property type="protein sequence ID" value="CAD7396961.1"/>
    <property type="molecule type" value="Genomic_DNA"/>
</dbReference>